<dbReference type="AlphaFoldDB" id="A0A8S1HC86"/>
<name>A0A8S1HC86_9PELO</name>
<organism evidence="4 5">
    <name type="scientific">Caenorhabditis auriculariae</name>
    <dbReference type="NCBI Taxonomy" id="2777116"/>
    <lineage>
        <taxon>Eukaryota</taxon>
        <taxon>Metazoa</taxon>
        <taxon>Ecdysozoa</taxon>
        <taxon>Nematoda</taxon>
        <taxon>Chromadorea</taxon>
        <taxon>Rhabditida</taxon>
        <taxon>Rhabditina</taxon>
        <taxon>Rhabditomorpha</taxon>
        <taxon>Rhabditoidea</taxon>
        <taxon>Rhabditidae</taxon>
        <taxon>Peloderinae</taxon>
        <taxon>Caenorhabditis</taxon>
    </lineage>
</organism>
<feature type="signal peptide" evidence="3">
    <location>
        <begin position="1"/>
        <end position="21"/>
    </location>
</feature>
<proteinExistence type="predicted"/>
<evidence type="ECO:0000313" key="4">
    <source>
        <dbReference type="EMBL" id="CAD6193224.1"/>
    </source>
</evidence>
<dbReference type="PROSITE" id="PS50068">
    <property type="entry name" value="LDLRA_2"/>
    <property type="match status" value="1"/>
</dbReference>
<evidence type="ECO:0000256" key="2">
    <source>
        <dbReference type="PROSITE-ProRule" id="PRU00124"/>
    </source>
</evidence>
<dbReference type="PANTHER" id="PTHR20967">
    <property type="entry name" value="PROHORMONE-4"/>
    <property type="match status" value="1"/>
</dbReference>
<comment type="caution">
    <text evidence="2">Lacks conserved residue(s) required for the propagation of feature annotation.</text>
</comment>
<keyword evidence="3" id="KW-0732">Signal</keyword>
<dbReference type="Proteomes" id="UP000835052">
    <property type="component" value="Unassembled WGS sequence"/>
</dbReference>
<evidence type="ECO:0000313" key="5">
    <source>
        <dbReference type="Proteomes" id="UP000835052"/>
    </source>
</evidence>
<dbReference type="InterPro" id="IPR036055">
    <property type="entry name" value="LDL_receptor-like_sf"/>
</dbReference>
<dbReference type="InterPro" id="IPR053103">
    <property type="entry name" value="IDLSRF-like_peptide"/>
</dbReference>
<sequence>MVRTTFVVYVALTCFVQYSVAFSIRDIIHGKRADATVPCPTWHPFACPSGECVPIKYLCDGSPDCSDEYDENKSMCTAATRPPVEETQAFLKALMAAHGKDFLIKVFGPKAKAELSGMGGVDKVAVALSQTPTADLFANEMKLGDAETAHMLAVMEGILNGSTDELTSNEAADFRFFVQKLHETGFF</sequence>
<dbReference type="CDD" id="cd00112">
    <property type="entry name" value="LDLa"/>
    <property type="match status" value="1"/>
</dbReference>
<dbReference type="InterPro" id="IPR002172">
    <property type="entry name" value="LDrepeatLR_classA_rpt"/>
</dbReference>
<evidence type="ECO:0000256" key="1">
    <source>
        <dbReference type="ARBA" id="ARBA00023157"/>
    </source>
</evidence>
<reference evidence="4" key="1">
    <citation type="submission" date="2020-10" db="EMBL/GenBank/DDBJ databases">
        <authorList>
            <person name="Kikuchi T."/>
        </authorList>
    </citation>
    <scope>NUCLEOTIDE SEQUENCE</scope>
    <source>
        <strain evidence="4">NKZ352</strain>
    </source>
</reference>
<keyword evidence="5" id="KW-1185">Reference proteome</keyword>
<dbReference type="SUPFAM" id="SSF57424">
    <property type="entry name" value="LDL receptor-like module"/>
    <property type="match status" value="1"/>
</dbReference>
<evidence type="ECO:0008006" key="6">
    <source>
        <dbReference type="Google" id="ProtNLM"/>
    </source>
</evidence>
<keyword evidence="1 2" id="KW-1015">Disulfide bond</keyword>
<comment type="caution">
    <text evidence="4">The sequence shown here is derived from an EMBL/GenBank/DDBJ whole genome shotgun (WGS) entry which is preliminary data.</text>
</comment>
<accession>A0A8S1HC86</accession>
<gene>
    <name evidence="4" type="ORF">CAUJ_LOCUS9143</name>
</gene>
<dbReference type="PANTHER" id="PTHR20967:SF0">
    <property type="entry name" value="PROHORMONE-4"/>
    <property type="match status" value="1"/>
</dbReference>
<dbReference type="SMART" id="SM00192">
    <property type="entry name" value="LDLa"/>
    <property type="match status" value="1"/>
</dbReference>
<dbReference type="EMBL" id="CAJGYM010000033">
    <property type="protein sequence ID" value="CAD6193224.1"/>
    <property type="molecule type" value="Genomic_DNA"/>
</dbReference>
<protein>
    <recommendedName>
        <fullName evidence="6">Prohormone-4</fullName>
    </recommendedName>
</protein>
<dbReference type="Pfam" id="PF00057">
    <property type="entry name" value="Ldl_recept_a"/>
    <property type="match status" value="1"/>
</dbReference>
<dbReference type="Gene3D" id="4.10.400.10">
    <property type="entry name" value="Low-density Lipoprotein Receptor"/>
    <property type="match status" value="1"/>
</dbReference>
<dbReference type="OrthoDB" id="6239681at2759"/>
<evidence type="ECO:0000256" key="3">
    <source>
        <dbReference type="SAM" id="SignalP"/>
    </source>
</evidence>
<feature type="disulfide bond" evidence="2">
    <location>
        <begin position="47"/>
        <end position="65"/>
    </location>
</feature>
<feature type="chain" id="PRO_5035805115" description="Prohormone-4" evidence="3">
    <location>
        <begin position="22"/>
        <end position="187"/>
    </location>
</feature>